<sequence length="235" mass="26543">MIFRLLLAEGMKLKRICLWLPLISAIILNVVIAGEWYLYFRQGPGGVYAGFSVMFLFLSFILLLSITLLTSIISSTEHDTGSWKQLCALPISRMYIYFSKTILVIFLHFLTIVFILLGIVLLWIFYTSEPIPWGFMIKQLIYCYLASLPVLAIQQWLSTQLQNQAIPIAFGVMGAMSSLFLARTESNVVHMLPWAYAPLSTPLLDEHMQWVCMGVISGIALIIAGALHFARSEVQ</sequence>
<evidence type="ECO:0000256" key="1">
    <source>
        <dbReference type="SAM" id="Phobius"/>
    </source>
</evidence>
<evidence type="ECO:0000313" key="3">
    <source>
        <dbReference type="Proteomes" id="UP000561326"/>
    </source>
</evidence>
<dbReference type="Pfam" id="PF12730">
    <property type="entry name" value="ABC2_membrane_4"/>
    <property type="match status" value="1"/>
</dbReference>
<feature type="transmembrane region" description="Helical" evidence="1">
    <location>
        <begin position="16"/>
        <end position="39"/>
    </location>
</feature>
<dbReference type="EMBL" id="JABAGO010000044">
    <property type="protein sequence ID" value="NMF00343.1"/>
    <property type="molecule type" value="Genomic_DNA"/>
</dbReference>
<reference evidence="2 3" key="1">
    <citation type="submission" date="2020-04" db="EMBL/GenBank/DDBJ databases">
        <authorList>
            <person name="Hitch T.C.A."/>
            <person name="Wylensek D."/>
            <person name="Clavel T."/>
        </authorList>
    </citation>
    <scope>NUCLEOTIDE SEQUENCE [LARGE SCALE GENOMIC DNA]</scope>
    <source>
        <strain evidence="2 3">WB01_D5_05</strain>
    </source>
</reference>
<accession>A0A848D2P8</accession>
<feature type="transmembrane region" description="Helical" evidence="1">
    <location>
        <begin position="165"/>
        <end position="182"/>
    </location>
</feature>
<dbReference type="Proteomes" id="UP000561326">
    <property type="component" value="Unassembled WGS sequence"/>
</dbReference>
<comment type="caution">
    <text evidence="2">The sequence shown here is derived from an EMBL/GenBank/DDBJ whole genome shotgun (WGS) entry which is preliminary data.</text>
</comment>
<feature type="transmembrane region" description="Helical" evidence="1">
    <location>
        <begin position="102"/>
        <end position="125"/>
    </location>
</feature>
<dbReference type="AlphaFoldDB" id="A0A848D2P8"/>
<gene>
    <name evidence="2" type="ORF">HF838_19120</name>
</gene>
<dbReference type="CDD" id="cd21809">
    <property type="entry name" value="ABC-2_lan_permease-like"/>
    <property type="match status" value="1"/>
</dbReference>
<protein>
    <submittedName>
        <fullName evidence="2">ABC transporter permease subunit</fullName>
    </submittedName>
</protein>
<feature type="transmembrane region" description="Helical" evidence="1">
    <location>
        <begin position="208"/>
        <end position="230"/>
    </location>
</feature>
<keyword evidence="1" id="KW-0472">Membrane</keyword>
<evidence type="ECO:0000313" key="2">
    <source>
        <dbReference type="EMBL" id="NMF00343.1"/>
    </source>
</evidence>
<feature type="transmembrane region" description="Helical" evidence="1">
    <location>
        <begin position="45"/>
        <end position="69"/>
    </location>
</feature>
<organism evidence="2 3">
    <name type="scientific">Aneurinibacillus aneurinilyticus</name>
    <name type="common">Bacillus aneurinolyticus</name>
    <dbReference type="NCBI Taxonomy" id="1391"/>
    <lineage>
        <taxon>Bacteria</taxon>
        <taxon>Bacillati</taxon>
        <taxon>Bacillota</taxon>
        <taxon>Bacilli</taxon>
        <taxon>Bacillales</taxon>
        <taxon>Paenibacillaceae</taxon>
        <taxon>Aneurinibacillus group</taxon>
        <taxon>Aneurinibacillus</taxon>
    </lineage>
</organism>
<proteinExistence type="predicted"/>
<name>A0A848D2P8_ANEAE</name>
<keyword evidence="1" id="KW-0812">Transmembrane</keyword>
<dbReference type="RefSeq" id="WP_168976121.1">
    <property type="nucleotide sequence ID" value="NZ_JABAGO010000044.1"/>
</dbReference>
<feature type="transmembrane region" description="Helical" evidence="1">
    <location>
        <begin position="131"/>
        <end position="153"/>
    </location>
</feature>
<keyword evidence="1" id="KW-1133">Transmembrane helix</keyword>